<feature type="region of interest" description="Disordered" evidence="2">
    <location>
        <begin position="635"/>
        <end position="722"/>
    </location>
</feature>
<feature type="region of interest" description="Disordered" evidence="2">
    <location>
        <begin position="818"/>
        <end position="901"/>
    </location>
</feature>
<feature type="compositionally biased region" description="Polar residues" evidence="2">
    <location>
        <begin position="635"/>
        <end position="649"/>
    </location>
</feature>
<dbReference type="Proteomes" id="UP000265080">
    <property type="component" value="Chromosome 6"/>
</dbReference>
<sequence>MKGLGTNRNRHLSDSCDPSTGHSEALYPQKTSTLPRSPYLLSPTMDHYGTMDPHLYPSAVPGSLPPDCMLPLNNQLSNSSTFPRIHYNSYDQSDFSPPGDSIGGISTGTLGTSMSMGMGTGMGMAGLSARTPMITSGSATISHHMTKNQAPPSLLEFDKQLPGGRDGFSTLQFHRSSAVAAAKQRTDSPGRIRYMLHSVQKLFAKSQSLESHNMKGNVNGRSTGSGGGSSSTEDGGKQNRRSKSKDRGTKSEATAKRRPRSNMSGYWSSDDLDSSDLSSYHNTMAMMTLGRPTGHDSQGAPNRYIHSGYNTISSSKSSNDMKYQAFTGPGGGGGGGLSGTGGLLMNDNEYMKGGSWSTLTMGQPRQVIQKGSATLDRSMLKSKSCQQELTCNYLQVGRRGDWSSTLGRSGGANEIPCRRMRSGSYVKAMGDMEDSDDSEGSPKPSPKTAARRQSYLRATQQSLSDQLPPRNCLPSLRELSNNRSLDNLDCIGGTGSSLPPWDDDDFSQVCSTLGRRNVMGQLRDLERSHHYEDRSSESTFRDSRSHSQDTPELPDLPMPTCFRSRSHSYLRAIQAGCSQDDDTASIDSGCSPPPTDTTVRTYSTSTVSTCITTCKKTAPPPVPPRTTSKPYISVTVQSSTESAQDNYLDQQDRRSEVNSQSSHAHSNSSDSLDSTRANSLARGISRPPHIIPTPIATPREPIAPATANASTETSDSVAQHESVKSGLNKLNLVAEEPLVAPVPRRKLSSIGIQVDCIQEVPREETPPLTKFQSIGVQVEDGWQLSRSSSMASKQETDSDIPVISYVNNAKPFEKKVMVNSASQSMSSPPGQDSLDNGDPTGDTSSPPPPRQILNRSTTRSSSSSFSESLDPALDPSSLPPPDPWLDSGNGSNSSVPHSGGGGTLCRRDGHWFLKLLQAETGRMEGWCQQMEQETKDNQLSEEVLGKVRSAVGSAQLLMSQKFQQFRGLCEQNLNVNANPRPTAQDLAGFWDLLQLSIEDISLKFDELYHLKSNDWQPVPSAAAQSPPERKQEEEKAAPPASKKPGKGRPLLGREKSADSSSTSSSASAEKQRQEARKRLLAAKKAASFRQNSATESADSIEIYVPEAQTRL</sequence>
<feature type="region of interest" description="Disordered" evidence="2">
    <location>
        <begin position="1"/>
        <end position="39"/>
    </location>
</feature>
<accession>A0A3P8S2T5</accession>
<feature type="compositionally biased region" description="Low complexity" evidence="2">
    <location>
        <begin position="658"/>
        <end position="674"/>
    </location>
</feature>
<feature type="compositionally biased region" description="Polar residues" evidence="2">
    <location>
        <begin position="1088"/>
        <end position="1097"/>
    </location>
</feature>
<dbReference type="InterPro" id="IPR005026">
    <property type="entry name" value="SAPAP"/>
</dbReference>
<dbReference type="GeneTree" id="ENSGT00940000155308"/>
<name>A0A3P8S2T5_AMPPE</name>
<evidence type="ECO:0000313" key="4">
    <source>
        <dbReference type="Proteomes" id="UP000265080"/>
    </source>
</evidence>
<organism evidence="3 4">
    <name type="scientific">Amphiprion percula</name>
    <name type="common">Orange clownfish</name>
    <name type="synonym">Lutjanus percula</name>
    <dbReference type="NCBI Taxonomy" id="161767"/>
    <lineage>
        <taxon>Eukaryota</taxon>
        <taxon>Metazoa</taxon>
        <taxon>Chordata</taxon>
        <taxon>Craniata</taxon>
        <taxon>Vertebrata</taxon>
        <taxon>Euteleostomi</taxon>
        <taxon>Actinopterygii</taxon>
        <taxon>Neopterygii</taxon>
        <taxon>Teleostei</taxon>
        <taxon>Neoteleostei</taxon>
        <taxon>Acanthomorphata</taxon>
        <taxon>Ovalentaria</taxon>
        <taxon>Pomacentridae</taxon>
        <taxon>Amphiprion</taxon>
    </lineage>
</organism>
<feature type="region of interest" description="Disordered" evidence="2">
    <location>
        <begin position="524"/>
        <end position="559"/>
    </location>
</feature>
<dbReference type="Pfam" id="PF03359">
    <property type="entry name" value="GKAP"/>
    <property type="match status" value="1"/>
</dbReference>
<feature type="compositionally biased region" description="Low complexity" evidence="2">
    <location>
        <begin position="1016"/>
        <end position="1026"/>
    </location>
</feature>
<feature type="region of interest" description="Disordered" evidence="2">
    <location>
        <begin position="578"/>
        <end position="601"/>
    </location>
</feature>
<dbReference type="Ensembl" id="ENSAPET00000006524.1">
    <property type="protein sequence ID" value="ENSAPEP00000006355.1"/>
    <property type="gene ID" value="ENSAPEG00000004576.1"/>
</dbReference>
<dbReference type="GO" id="GO:0023052">
    <property type="term" value="P:signaling"/>
    <property type="evidence" value="ECO:0007669"/>
    <property type="project" value="InterPro"/>
</dbReference>
<feature type="compositionally biased region" description="Basic and acidic residues" evidence="2">
    <location>
        <begin position="524"/>
        <end position="549"/>
    </location>
</feature>
<dbReference type="OMA" id="SLETHNM"/>
<feature type="region of interest" description="Disordered" evidence="2">
    <location>
        <begin position="1016"/>
        <end position="1111"/>
    </location>
</feature>
<feature type="compositionally biased region" description="Polar residues" evidence="2">
    <location>
        <begin position="707"/>
        <end position="719"/>
    </location>
</feature>
<evidence type="ECO:0000256" key="1">
    <source>
        <dbReference type="ARBA" id="ARBA00008839"/>
    </source>
</evidence>
<feature type="region of interest" description="Disordered" evidence="2">
    <location>
        <begin position="209"/>
        <end position="272"/>
    </location>
</feature>
<dbReference type="GO" id="GO:0098978">
    <property type="term" value="C:glutamatergic synapse"/>
    <property type="evidence" value="ECO:0007669"/>
    <property type="project" value="TreeGrafter"/>
</dbReference>
<feature type="compositionally biased region" description="Basic and acidic residues" evidence="2">
    <location>
        <begin position="1027"/>
        <end position="1036"/>
    </location>
</feature>
<reference evidence="3" key="3">
    <citation type="submission" date="2025-09" db="UniProtKB">
        <authorList>
            <consortium name="Ensembl"/>
        </authorList>
    </citation>
    <scope>IDENTIFICATION</scope>
</reference>
<comment type="similarity">
    <text evidence="1">Belongs to the SAPAP family.</text>
</comment>
<protein>
    <submittedName>
        <fullName evidence="3">DLG associated protein 4</fullName>
    </submittedName>
</protein>
<feature type="region of interest" description="Disordered" evidence="2">
    <location>
        <begin position="429"/>
        <end position="454"/>
    </location>
</feature>
<feature type="compositionally biased region" description="Low complexity" evidence="2">
    <location>
        <begin position="1058"/>
        <end position="1068"/>
    </location>
</feature>
<proteinExistence type="inferred from homology"/>
<dbReference type="GO" id="GO:0099572">
    <property type="term" value="C:postsynaptic specialization"/>
    <property type="evidence" value="ECO:0007669"/>
    <property type="project" value="TreeGrafter"/>
</dbReference>
<dbReference type="PANTHER" id="PTHR12353">
    <property type="entry name" value="DISKS LARGE-ASSOCIATED PROTEIN DAP SAP90/PSD-95-ASSOCIATED PROTEIN"/>
    <property type="match status" value="1"/>
</dbReference>
<dbReference type="AlphaFoldDB" id="A0A3P8S2T5"/>
<evidence type="ECO:0000313" key="3">
    <source>
        <dbReference type="Ensembl" id="ENSAPEP00000006355.1"/>
    </source>
</evidence>
<reference evidence="3" key="2">
    <citation type="submission" date="2025-08" db="UniProtKB">
        <authorList>
            <consortium name="Ensembl"/>
        </authorList>
    </citation>
    <scope>IDENTIFICATION</scope>
</reference>
<feature type="compositionally biased region" description="Low complexity" evidence="2">
    <location>
        <begin position="855"/>
        <end position="876"/>
    </location>
</feature>
<feature type="compositionally biased region" description="Basic and acidic residues" evidence="2">
    <location>
        <begin position="245"/>
        <end position="255"/>
    </location>
</feature>
<feature type="compositionally biased region" description="Polar residues" evidence="2">
    <location>
        <begin position="819"/>
        <end position="834"/>
    </location>
</feature>
<dbReference type="GO" id="GO:0060090">
    <property type="term" value="F:molecular adaptor activity"/>
    <property type="evidence" value="ECO:0007669"/>
    <property type="project" value="TreeGrafter"/>
</dbReference>
<dbReference type="PANTHER" id="PTHR12353:SF19">
    <property type="entry name" value="DISKS LARGE-ASSOCIATED PROTEIN 4"/>
    <property type="match status" value="1"/>
</dbReference>
<evidence type="ECO:0000256" key="2">
    <source>
        <dbReference type="SAM" id="MobiDB-lite"/>
    </source>
</evidence>
<keyword evidence="4" id="KW-1185">Reference proteome</keyword>
<reference evidence="3 4" key="1">
    <citation type="submission" date="2018-03" db="EMBL/GenBank/DDBJ databases">
        <title>Finding Nemo's genes: A chromosome-scale reference assembly of the genome of the orange clownfish Amphiprion percula.</title>
        <authorList>
            <person name="Lehmann R."/>
        </authorList>
    </citation>
    <scope>NUCLEOTIDE SEQUENCE</scope>
</reference>